<dbReference type="FunFam" id="3.40.50.12780:FF:000003">
    <property type="entry name" value="Long-chain-fatty-acid--CoA ligase FadD"/>
    <property type="match status" value="1"/>
</dbReference>
<keyword evidence="8" id="KW-0067">ATP-binding</keyword>
<dbReference type="Pfam" id="PF13193">
    <property type="entry name" value="AMP-binding_C"/>
    <property type="match status" value="1"/>
</dbReference>
<dbReference type="Gene3D" id="2.30.38.10">
    <property type="entry name" value="Luciferase, Domain 3"/>
    <property type="match status" value="1"/>
</dbReference>
<evidence type="ECO:0000256" key="3">
    <source>
        <dbReference type="ARBA" id="ARBA00005005"/>
    </source>
</evidence>
<dbReference type="Proteomes" id="UP000182350">
    <property type="component" value="Unassembled WGS sequence"/>
</dbReference>
<comment type="subcellular location">
    <subcellularLocation>
        <location evidence="2">Membrane</location>
        <topology evidence="2">Peripheral membrane protein</topology>
    </subcellularLocation>
</comment>
<dbReference type="CDD" id="cd05936">
    <property type="entry name" value="FC-FACS_FadD_like"/>
    <property type="match status" value="1"/>
</dbReference>
<keyword evidence="18" id="KW-1185">Reference proteome</keyword>
<dbReference type="PANTHER" id="PTHR43767">
    <property type="entry name" value="LONG-CHAIN-FATTY-ACID--COA LIGASE"/>
    <property type="match status" value="1"/>
</dbReference>
<evidence type="ECO:0000313" key="17">
    <source>
        <dbReference type="EMBL" id="SFX05688.1"/>
    </source>
</evidence>
<gene>
    <name evidence="17" type="ORF">SAMN02745752_00370</name>
</gene>
<dbReference type="FunFam" id="3.30.300.30:FF:000006">
    <property type="entry name" value="Long-chain-fatty-acid--CoA ligase FadD"/>
    <property type="match status" value="1"/>
</dbReference>
<comment type="similarity">
    <text evidence="4">Belongs to the ATP-dependent AMP-binding enzyme family.</text>
</comment>
<feature type="domain" description="AMP-dependent synthetase/ligase" evidence="15">
    <location>
        <begin position="16"/>
        <end position="405"/>
    </location>
</feature>
<keyword evidence="5" id="KW-0436">Ligase</keyword>
<evidence type="ECO:0000259" key="15">
    <source>
        <dbReference type="Pfam" id="PF00501"/>
    </source>
</evidence>
<keyword evidence="11" id="KW-0472">Membrane</keyword>
<proteinExistence type="inferred from homology"/>
<keyword evidence="7" id="KW-0276">Fatty acid metabolism</keyword>
<dbReference type="InterPro" id="IPR050237">
    <property type="entry name" value="ATP-dep_AMP-bd_enzyme"/>
</dbReference>
<dbReference type="Gene3D" id="3.30.300.30">
    <property type="match status" value="1"/>
</dbReference>
<evidence type="ECO:0000256" key="2">
    <source>
        <dbReference type="ARBA" id="ARBA00004170"/>
    </source>
</evidence>
<evidence type="ECO:0000256" key="8">
    <source>
        <dbReference type="ARBA" id="ARBA00022840"/>
    </source>
</evidence>
<dbReference type="STRING" id="1122209.SAMN02745752_00370"/>
<organism evidence="17 18">
    <name type="scientific">Marinospirillum alkaliphilum DSM 21637</name>
    <dbReference type="NCBI Taxonomy" id="1122209"/>
    <lineage>
        <taxon>Bacteria</taxon>
        <taxon>Pseudomonadati</taxon>
        <taxon>Pseudomonadota</taxon>
        <taxon>Gammaproteobacteria</taxon>
        <taxon>Oceanospirillales</taxon>
        <taxon>Oceanospirillaceae</taxon>
        <taxon>Marinospirillum</taxon>
    </lineage>
</organism>
<keyword evidence="9" id="KW-0460">Magnesium</keyword>
<evidence type="ECO:0000256" key="5">
    <source>
        <dbReference type="ARBA" id="ARBA00022598"/>
    </source>
</evidence>
<dbReference type="InterPro" id="IPR025110">
    <property type="entry name" value="AMP-bd_C"/>
</dbReference>
<dbReference type="InterPro" id="IPR020845">
    <property type="entry name" value="AMP-binding_CS"/>
</dbReference>
<evidence type="ECO:0000259" key="16">
    <source>
        <dbReference type="Pfam" id="PF13193"/>
    </source>
</evidence>
<dbReference type="NCBIfam" id="NF004229">
    <property type="entry name" value="PRK05677.1"/>
    <property type="match status" value="1"/>
</dbReference>
<evidence type="ECO:0000256" key="9">
    <source>
        <dbReference type="ARBA" id="ARBA00022842"/>
    </source>
</evidence>
<evidence type="ECO:0000256" key="10">
    <source>
        <dbReference type="ARBA" id="ARBA00023098"/>
    </source>
</evidence>
<evidence type="ECO:0000256" key="11">
    <source>
        <dbReference type="ARBA" id="ARBA00023136"/>
    </source>
</evidence>
<evidence type="ECO:0000256" key="7">
    <source>
        <dbReference type="ARBA" id="ARBA00022832"/>
    </source>
</evidence>
<reference evidence="17 18" key="1">
    <citation type="submission" date="2016-11" db="EMBL/GenBank/DDBJ databases">
        <authorList>
            <person name="Jaros S."/>
            <person name="Januszkiewicz K."/>
            <person name="Wedrychowicz H."/>
        </authorList>
    </citation>
    <scope>NUCLEOTIDE SEQUENCE [LARGE SCALE GENOMIC DNA]</scope>
    <source>
        <strain evidence="17 18">DSM 21637</strain>
    </source>
</reference>
<dbReference type="PANTHER" id="PTHR43767:SF8">
    <property type="entry name" value="LONG-CHAIN-FATTY-ACID--COA LIGASE"/>
    <property type="match status" value="1"/>
</dbReference>
<keyword evidence="10" id="KW-0443">Lipid metabolism</keyword>
<name>A0A1K1TYV0_9GAMM</name>
<evidence type="ECO:0000256" key="6">
    <source>
        <dbReference type="ARBA" id="ARBA00022741"/>
    </source>
</evidence>
<dbReference type="EC" id="6.2.1.3" evidence="12"/>
<dbReference type="InterPro" id="IPR045851">
    <property type="entry name" value="AMP-bd_C_sf"/>
</dbReference>
<dbReference type="EMBL" id="FPJW01000001">
    <property type="protein sequence ID" value="SFX05688.1"/>
    <property type="molecule type" value="Genomic_DNA"/>
</dbReference>
<dbReference type="GO" id="GO:0004467">
    <property type="term" value="F:long-chain fatty acid-CoA ligase activity"/>
    <property type="evidence" value="ECO:0007669"/>
    <property type="project" value="UniProtKB-EC"/>
</dbReference>
<evidence type="ECO:0000313" key="18">
    <source>
        <dbReference type="Proteomes" id="UP000182350"/>
    </source>
</evidence>
<sequence length="547" mass="60672">MTDIDLGRFESILQVFDESCQRFADCPAFTCMGKTITYGKLEEKSRHFAAYLQNHTDLKPGDRIAIQLPNTLMFPIAVFGALRAGLVVVNTNPLYSEREMEHQFNDSGARAIVVLANMAHNVEKVLTHTHLKHVIVTELGDMHPFVKRHLINKVVKHVKKMVPAYHLPHAVSFRKALHLGRKGHWVPNKPTLDDLAVLQYTGGTTGVAKGAMLTHRNLVANMLQARAVIKQALSEGGETVVAPLPMYHIYTFTVNCMVMMELGNHSLLITNPRDLPAFVKELQKNEFTGFVGLNTLFVALCNRDDFKALDFSKLKLTISGGMSLTTSAAERWKEVTGCAIAEGYGLTETSPVATFNPPNAIQLGSIGKAVPSTELKVIDEEGNSLPIGEAGELCIRGPQVMKGYWQRPEETAKCLSADGWFRTGDVAVIQEDGYARIVDRKKDMINVSGFNVYPNEVEDVIASHPDVLEVAAVGVPDEKSGEAVKVFVVSRNPDMDVKEIRDWCKERLTGYKVPRLVEFRDELPKTNVGKVLRRQLRDEVKDEGKAA</sequence>
<feature type="domain" description="AMP-binding enzyme C-terminal" evidence="16">
    <location>
        <begin position="456"/>
        <end position="530"/>
    </location>
</feature>
<comment type="cofactor">
    <cofactor evidence="1">
        <name>Mg(2+)</name>
        <dbReference type="ChEBI" id="CHEBI:18420"/>
    </cofactor>
</comment>
<evidence type="ECO:0000256" key="13">
    <source>
        <dbReference type="ARBA" id="ARBA00039545"/>
    </source>
</evidence>
<comment type="pathway">
    <text evidence="3">Lipid metabolism; fatty acid beta-oxidation.</text>
</comment>
<dbReference type="OrthoDB" id="9761989at2"/>
<evidence type="ECO:0000256" key="12">
    <source>
        <dbReference type="ARBA" id="ARBA00026121"/>
    </source>
</evidence>
<evidence type="ECO:0000256" key="1">
    <source>
        <dbReference type="ARBA" id="ARBA00001946"/>
    </source>
</evidence>
<dbReference type="SUPFAM" id="SSF56801">
    <property type="entry name" value="Acetyl-CoA synthetase-like"/>
    <property type="match status" value="1"/>
</dbReference>
<accession>A0A1K1TYV0</accession>
<dbReference type="RefSeq" id="WP_072324599.1">
    <property type="nucleotide sequence ID" value="NZ_FPJW01000001.1"/>
</dbReference>
<protein>
    <recommendedName>
        <fullName evidence="13">Long-chain-fatty-acid--CoA ligase</fullName>
        <ecNumber evidence="12">6.2.1.3</ecNumber>
    </recommendedName>
    <alternativeName>
        <fullName evidence="14">Long-chain acyl-CoA synthetase</fullName>
    </alternativeName>
</protein>
<evidence type="ECO:0000256" key="14">
    <source>
        <dbReference type="ARBA" id="ARBA00042773"/>
    </source>
</evidence>
<dbReference type="Pfam" id="PF00501">
    <property type="entry name" value="AMP-binding"/>
    <property type="match status" value="1"/>
</dbReference>
<dbReference type="PROSITE" id="PS00455">
    <property type="entry name" value="AMP_BINDING"/>
    <property type="match status" value="1"/>
</dbReference>
<dbReference type="Gene3D" id="3.40.50.980">
    <property type="match status" value="2"/>
</dbReference>
<evidence type="ECO:0000256" key="4">
    <source>
        <dbReference type="ARBA" id="ARBA00006432"/>
    </source>
</evidence>
<dbReference type="GO" id="GO:0016020">
    <property type="term" value="C:membrane"/>
    <property type="evidence" value="ECO:0007669"/>
    <property type="project" value="UniProtKB-SubCell"/>
</dbReference>
<dbReference type="GO" id="GO:0005524">
    <property type="term" value="F:ATP binding"/>
    <property type="evidence" value="ECO:0007669"/>
    <property type="project" value="UniProtKB-KW"/>
</dbReference>
<dbReference type="InterPro" id="IPR000873">
    <property type="entry name" value="AMP-dep_synth/lig_dom"/>
</dbReference>
<keyword evidence="6" id="KW-0547">Nucleotide-binding</keyword>
<dbReference type="AlphaFoldDB" id="A0A1K1TYV0"/>